<accession>A0A931C7H1</accession>
<evidence type="ECO:0000313" key="2">
    <source>
        <dbReference type="Proteomes" id="UP000598146"/>
    </source>
</evidence>
<name>A0A931C7H1_9ACTN</name>
<dbReference type="Proteomes" id="UP000598146">
    <property type="component" value="Unassembled WGS sequence"/>
</dbReference>
<dbReference type="AlphaFoldDB" id="A0A931C7H1"/>
<proteinExistence type="predicted"/>
<protein>
    <submittedName>
        <fullName evidence="1">Uncharacterized protein</fullName>
    </submittedName>
</protein>
<keyword evidence="2" id="KW-1185">Reference proteome</keyword>
<organism evidence="1 2">
    <name type="scientific">Actinoplanes aureus</name>
    <dbReference type="NCBI Taxonomy" id="2792083"/>
    <lineage>
        <taxon>Bacteria</taxon>
        <taxon>Bacillati</taxon>
        <taxon>Actinomycetota</taxon>
        <taxon>Actinomycetes</taxon>
        <taxon>Micromonosporales</taxon>
        <taxon>Micromonosporaceae</taxon>
        <taxon>Actinoplanes</taxon>
    </lineage>
</organism>
<gene>
    <name evidence="1" type="ORF">I4J89_25775</name>
</gene>
<evidence type="ECO:0000313" key="1">
    <source>
        <dbReference type="EMBL" id="MBG0564864.1"/>
    </source>
</evidence>
<comment type="caution">
    <text evidence="1">The sequence shown here is derived from an EMBL/GenBank/DDBJ whole genome shotgun (WGS) entry which is preliminary data.</text>
</comment>
<reference evidence="1" key="1">
    <citation type="submission" date="2020-11" db="EMBL/GenBank/DDBJ databases">
        <title>Isolation and identification of active actinomycetes.</title>
        <authorList>
            <person name="Sun X."/>
        </authorList>
    </citation>
    <scope>NUCLEOTIDE SEQUENCE</scope>
    <source>
        <strain evidence="1">NEAU-A11</strain>
    </source>
</reference>
<dbReference type="EMBL" id="JADQTO010000012">
    <property type="protein sequence ID" value="MBG0564864.1"/>
    <property type="molecule type" value="Genomic_DNA"/>
</dbReference>
<dbReference type="RefSeq" id="WP_196416633.1">
    <property type="nucleotide sequence ID" value="NZ_JADQTO010000012.1"/>
</dbReference>
<sequence>MSPIRIQLGGTSPDLRTAVLAAVAGQPDLLLVADTADEMDTLLEAGNCHADVVVVDLTDGTLPAMAERLVDEYPQLAVLGVDLAAGTGAVYRLRPYLDRFRDVAVIGLAATIRRGAAGTERDD</sequence>